<dbReference type="InParanoid" id="Q3AB31"/>
<accession>Q3AB31</accession>
<evidence type="ECO:0000313" key="1">
    <source>
        <dbReference type="EMBL" id="ABB14942.1"/>
    </source>
</evidence>
<sequence length="32" mass="3697">MKIRKRKGSFLVKKCTITMQGGGKKCGFRFFN</sequence>
<dbReference type="KEGG" id="chy:CHY_1833"/>
<dbReference type="EMBL" id="CP000141">
    <property type="protein sequence ID" value="ABB14942.1"/>
    <property type="molecule type" value="Genomic_DNA"/>
</dbReference>
<evidence type="ECO:0000313" key="2">
    <source>
        <dbReference type="Proteomes" id="UP000002706"/>
    </source>
</evidence>
<keyword evidence="2" id="KW-1185">Reference proteome</keyword>
<dbReference type="AlphaFoldDB" id="Q3AB31"/>
<dbReference type="Proteomes" id="UP000002706">
    <property type="component" value="Chromosome"/>
</dbReference>
<name>Q3AB31_CARHZ</name>
<gene>
    <name evidence="1" type="ordered locus">CHY_1833</name>
</gene>
<proteinExistence type="predicted"/>
<protein>
    <submittedName>
        <fullName evidence="1">Uncharacterized protein</fullName>
    </submittedName>
</protein>
<reference evidence="1 2" key="1">
    <citation type="journal article" date="2005" name="PLoS Genet.">
        <title>Life in hot carbon monoxide: the complete genome sequence of Carboxydothermus hydrogenoformans Z-2901.</title>
        <authorList>
            <person name="Wu M."/>
            <person name="Ren Q."/>
            <person name="Durkin A.S."/>
            <person name="Daugherty S.C."/>
            <person name="Brinkac L.M."/>
            <person name="Dodson R.J."/>
            <person name="Madupu R."/>
            <person name="Sullivan S.A."/>
            <person name="Kolonay J.F."/>
            <person name="Haft D.H."/>
            <person name="Nelson W.C."/>
            <person name="Tallon L.J."/>
            <person name="Jones K.M."/>
            <person name="Ulrich L.E."/>
            <person name="Gonzalez J.M."/>
            <person name="Zhulin I.B."/>
            <person name="Robb F.T."/>
            <person name="Eisen J.A."/>
        </authorList>
    </citation>
    <scope>NUCLEOTIDE SEQUENCE [LARGE SCALE GENOMIC DNA]</scope>
    <source>
        <strain evidence="2">ATCC BAA-161 / DSM 6008 / Z-2901</strain>
    </source>
</reference>
<dbReference type="HOGENOM" id="CLU_3388681_0_0_9"/>
<organism evidence="1 2">
    <name type="scientific">Carboxydothermus hydrogenoformans (strain ATCC BAA-161 / DSM 6008 / Z-2901)</name>
    <dbReference type="NCBI Taxonomy" id="246194"/>
    <lineage>
        <taxon>Bacteria</taxon>
        <taxon>Bacillati</taxon>
        <taxon>Bacillota</taxon>
        <taxon>Clostridia</taxon>
        <taxon>Thermoanaerobacterales</taxon>
        <taxon>Thermoanaerobacteraceae</taxon>
        <taxon>Carboxydothermus</taxon>
    </lineage>
</organism>